<evidence type="ECO:0000259" key="7">
    <source>
        <dbReference type="PROSITE" id="PS50111"/>
    </source>
</evidence>
<dbReference type="SMART" id="SM00283">
    <property type="entry name" value="MA"/>
    <property type="match status" value="1"/>
</dbReference>
<keyword evidence="10" id="KW-1185">Reference proteome</keyword>
<dbReference type="Pfam" id="PF00015">
    <property type="entry name" value="MCPsignal"/>
    <property type="match status" value="1"/>
</dbReference>
<gene>
    <name evidence="9" type="ORF">J2S57_006535</name>
</gene>
<dbReference type="PANTHER" id="PTHR32089:SF112">
    <property type="entry name" value="LYSOZYME-LIKE PROTEIN-RELATED"/>
    <property type="match status" value="1"/>
</dbReference>
<feature type="transmembrane region" description="Helical" evidence="6">
    <location>
        <begin position="198"/>
        <end position="218"/>
    </location>
</feature>
<dbReference type="PANTHER" id="PTHR32089">
    <property type="entry name" value="METHYL-ACCEPTING CHEMOTAXIS PROTEIN MCPB"/>
    <property type="match status" value="1"/>
</dbReference>
<proteinExistence type="inferred from homology"/>
<evidence type="ECO:0000256" key="5">
    <source>
        <dbReference type="PROSITE-ProRule" id="PRU00284"/>
    </source>
</evidence>
<evidence type="ECO:0000259" key="8">
    <source>
        <dbReference type="PROSITE" id="PS50885"/>
    </source>
</evidence>
<dbReference type="InterPro" id="IPR004090">
    <property type="entry name" value="Chemotax_Me-accpt_rcpt"/>
</dbReference>
<protein>
    <submittedName>
        <fullName evidence="9">Methyl-accepting chemotaxis protein</fullName>
    </submittedName>
</protein>
<sequence>MLMQLRNVRIGTRLGTAFAVVVLLLTTATGAALVGQSRQRASATRVEHLSDLVQAIDTISFYNADISGWQVAYAWDTRRPGVRNPLADDSPNRAGFLADKAKLLAFLEAFPLGSATASERATFEALSQNWTAYFASDDKAAGLFRRGDLAAGDAEILDVGYSSYSKILEQTGSLVTSVNERTARERADAASSARTVRALVVTVLVIAIGLAALLAYVVTRSITGPLSRTVGSLRRVADGDLTHTPTPQGRDEVATADAALNEAVASTRAAVHALTQASTTLTSLSSGLTGTAASLAASNDESAQQAGRVASAADDVSANVQTVAAGSQEMGAAIQEIATNATEAARVAAQAVGSAESTSQVVGRLGEASAEIATVVQAITAIAEQTNLLALNATIEAARAGESGKGFAVVANEVKELAHETAKATDDIVHKVQTIQADTGAAVAAISEITEVIDHISTYQNTIAAAVEEQTAVTAEMTRNVAGAADGSGEIAANVGLVARATERTSAELAQVGAAAGELDASARELQNVVRRFRI</sequence>
<organism evidence="9 10">
    <name type="scientific">Kineosporia succinea</name>
    <dbReference type="NCBI Taxonomy" id="84632"/>
    <lineage>
        <taxon>Bacteria</taxon>
        <taxon>Bacillati</taxon>
        <taxon>Actinomycetota</taxon>
        <taxon>Actinomycetes</taxon>
        <taxon>Kineosporiales</taxon>
        <taxon>Kineosporiaceae</taxon>
        <taxon>Kineosporia</taxon>
    </lineage>
</organism>
<comment type="caution">
    <text evidence="9">The sequence shown here is derived from an EMBL/GenBank/DDBJ whole genome shotgun (WGS) entry which is preliminary data.</text>
</comment>
<feature type="domain" description="HAMP" evidence="8">
    <location>
        <begin position="220"/>
        <end position="272"/>
    </location>
</feature>
<dbReference type="PROSITE" id="PS50111">
    <property type="entry name" value="CHEMOTAXIS_TRANSDUC_2"/>
    <property type="match status" value="1"/>
</dbReference>
<keyword evidence="6" id="KW-0472">Membrane</keyword>
<keyword evidence="2 6" id="KW-1133">Transmembrane helix</keyword>
<evidence type="ECO:0000256" key="2">
    <source>
        <dbReference type="ARBA" id="ARBA00022989"/>
    </source>
</evidence>
<name>A0ABT9PDJ7_9ACTN</name>
<dbReference type="Proteomes" id="UP001235712">
    <property type="component" value="Unassembled WGS sequence"/>
</dbReference>
<dbReference type="InterPro" id="IPR003660">
    <property type="entry name" value="HAMP_dom"/>
</dbReference>
<dbReference type="SUPFAM" id="SSF58104">
    <property type="entry name" value="Methyl-accepting chemotaxis protein (MCP) signaling domain"/>
    <property type="match status" value="1"/>
</dbReference>
<evidence type="ECO:0000313" key="10">
    <source>
        <dbReference type="Proteomes" id="UP001235712"/>
    </source>
</evidence>
<evidence type="ECO:0000256" key="3">
    <source>
        <dbReference type="ARBA" id="ARBA00023224"/>
    </source>
</evidence>
<dbReference type="PROSITE" id="PS50885">
    <property type="entry name" value="HAMP"/>
    <property type="match status" value="1"/>
</dbReference>
<dbReference type="PRINTS" id="PR00260">
    <property type="entry name" value="CHEMTRNSDUCR"/>
</dbReference>
<dbReference type="Gene3D" id="1.10.287.950">
    <property type="entry name" value="Methyl-accepting chemotaxis protein"/>
    <property type="match status" value="1"/>
</dbReference>
<evidence type="ECO:0000313" key="9">
    <source>
        <dbReference type="EMBL" id="MDP9830786.1"/>
    </source>
</evidence>
<accession>A0ABT9PDJ7</accession>
<evidence type="ECO:0000256" key="4">
    <source>
        <dbReference type="ARBA" id="ARBA00029447"/>
    </source>
</evidence>
<keyword evidence="3 5" id="KW-0807">Transducer</keyword>
<dbReference type="InterPro" id="IPR004089">
    <property type="entry name" value="MCPsignal_dom"/>
</dbReference>
<feature type="domain" description="Methyl-accepting transducer" evidence="7">
    <location>
        <begin position="277"/>
        <end position="520"/>
    </location>
</feature>
<evidence type="ECO:0000256" key="6">
    <source>
        <dbReference type="SAM" id="Phobius"/>
    </source>
</evidence>
<comment type="similarity">
    <text evidence="4">Belongs to the methyl-accepting chemotaxis (MCP) protein family.</text>
</comment>
<keyword evidence="1 6" id="KW-0812">Transmembrane</keyword>
<evidence type="ECO:0000256" key="1">
    <source>
        <dbReference type="ARBA" id="ARBA00022692"/>
    </source>
</evidence>
<dbReference type="SMART" id="SM00304">
    <property type="entry name" value="HAMP"/>
    <property type="match status" value="1"/>
</dbReference>
<dbReference type="EMBL" id="JAUSQZ010000001">
    <property type="protein sequence ID" value="MDP9830786.1"/>
    <property type="molecule type" value="Genomic_DNA"/>
</dbReference>
<dbReference type="Pfam" id="PF00672">
    <property type="entry name" value="HAMP"/>
    <property type="match status" value="1"/>
</dbReference>
<reference evidence="9 10" key="1">
    <citation type="submission" date="2023-07" db="EMBL/GenBank/DDBJ databases">
        <title>Sequencing the genomes of 1000 actinobacteria strains.</title>
        <authorList>
            <person name="Klenk H.-P."/>
        </authorList>
    </citation>
    <scope>NUCLEOTIDE SEQUENCE [LARGE SCALE GENOMIC DNA]</scope>
    <source>
        <strain evidence="9 10">DSM 44388</strain>
    </source>
</reference>